<dbReference type="AlphaFoldDB" id="A0A328B2U7"/>
<reference evidence="6" key="1">
    <citation type="submission" date="2018-05" db="EMBL/GenBank/DDBJ databases">
        <authorList>
            <person name="Li X."/>
        </authorList>
    </citation>
    <scope>NUCLEOTIDE SEQUENCE [LARGE SCALE GENOMIC DNA]</scope>
    <source>
        <strain evidence="6">HKS-05</strain>
    </source>
</reference>
<feature type="domain" description="Thioredoxin" evidence="4">
    <location>
        <begin position="12"/>
        <end position="200"/>
    </location>
</feature>
<dbReference type="PROSITE" id="PS51352">
    <property type="entry name" value="THIOREDOXIN_2"/>
    <property type="match status" value="1"/>
</dbReference>
<protein>
    <submittedName>
        <fullName evidence="5">DsbA family protein</fullName>
    </submittedName>
</protein>
<gene>
    <name evidence="5" type="ORF">DJ021_09820</name>
</gene>
<dbReference type="PANTHER" id="PTHR13887">
    <property type="entry name" value="GLUTATHIONE S-TRANSFERASE KAPPA"/>
    <property type="match status" value="1"/>
</dbReference>
<dbReference type="Proteomes" id="UP000249842">
    <property type="component" value="Unassembled WGS sequence"/>
</dbReference>
<dbReference type="OrthoDB" id="8478320at2"/>
<evidence type="ECO:0000256" key="3">
    <source>
        <dbReference type="SAM" id="SignalP"/>
    </source>
</evidence>
<dbReference type="InterPro" id="IPR036249">
    <property type="entry name" value="Thioredoxin-like_sf"/>
</dbReference>
<evidence type="ECO:0000259" key="4">
    <source>
        <dbReference type="PROSITE" id="PS51352"/>
    </source>
</evidence>
<accession>A0A328B2U7</accession>
<dbReference type="InterPro" id="IPR012336">
    <property type="entry name" value="Thioredoxin-like_fold"/>
</dbReference>
<evidence type="ECO:0000256" key="1">
    <source>
        <dbReference type="ARBA" id="ARBA00003565"/>
    </source>
</evidence>
<organism evidence="5 6">
    <name type="scientific">Phenylobacterium hankyongense</name>
    <dbReference type="NCBI Taxonomy" id="1813876"/>
    <lineage>
        <taxon>Bacteria</taxon>
        <taxon>Pseudomonadati</taxon>
        <taxon>Pseudomonadota</taxon>
        <taxon>Alphaproteobacteria</taxon>
        <taxon>Caulobacterales</taxon>
        <taxon>Caulobacteraceae</taxon>
        <taxon>Phenylobacterium</taxon>
    </lineage>
</organism>
<evidence type="ECO:0000256" key="2">
    <source>
        <dbReference type="ARBA" id="ARBA00005791"/>
    </source>
</evidence>
<dbReference type="InterPro" id="IPR013766">
    <property type="entry name" value="Thioredoxin_domain"/>
</dbReference>
<sequence length="200" mass="21140">MGSFSRRAALAAAALLIAGAAVAAPVAGPQDMSLGNPKAKIQVLEYASLSCPHCAKFNEDVFPAFKKKYVDTGKVRYTLKEMLTDPPEVAAAGFMMARCAGPSKYFKVVDEVFRSQPRWQTTPIKPVFLEIAKANGLTDAQFEACLADEAALKAVRGRAQDAQDHDGVDGTPTFFVNGKKVGAGDMSLAELEAAIAAAGK</sequence>
<keyword evidence="3" id="KW-0732">Signal</keyword>
<feature type="signal peptide" evidence="3">
    <location>
        <begin position="1"/>
        <end position="23"/>
    </location>
</feature>
<comment type="function">
    <text evidence="1">May be required for disulfide bond formation in some proteins.</text>
</comment>
<feature type="chain" id="PRO_5016374793" evidence="3">
    <location>
        <begin position="24"/>
        <end position="200"/>
    </location>
</feature>
<dbReference type="Pfam" id="PF13462">
    <property type="entry name" value="Thioredoxin_4"/>
    <property type="match status" value="1"/>
</dbReference>
<proteinExistence type="inferred from homology"/>
<comment type="similarity">
    <text evidence="2">Belongs to the thioredoxin family. DsbA subfamily.</text>
</comment>
<name>A0A328B2U7_9CAUL</name>
<evidence type="ECO:0000313" key="6">
    <source>
        <dbReference type="Proteomes" id="UP000249842"/>
    </source>
</evidence>
<dbReference type="EMBL" id="QFYP01000001">
    <property type="protein sequence ID" value="RAK61762.1"/>
    <property type="molecule type" value="Genomic_DNA"/>
</dbReference>
<comment type="caution">
    <text evidence="5">The sequence shown here is derived from an EMBL/GenBank/DDBJ whole genome shotgun (WGS) entry which is preliminary data.</text>
</comment>
<keyword evidence="6" id="KW-1185">Reference proteome</keyword>
<dbReference type="SUPFAM" id="SSF52833">
    <property type="entry name" value="Thioredoxin-like"/>
    <property type="match status" value="1"/>
</dbReference>
<dbReference type="RefSeq" id="WP_111459048.1">
    <property type="nucleotide sequence ID" value="NZ_QFYP01000001.1"/>
</dbReference>
<dbReference type="PANTHER" id="PTHR13887:SF56">
    <property type="entry name" value="THIOREDOXIN-LIKE REDUCTASE RV2466C"/>
    <property type="match status" value="1"/>
</dbReference>
<dbReference type="Gene3D" id="3.40.30.10">
    <property type="entry name" value="Glutaredoxin"/>
    <property type="match status" value="1"/>
</dbReference>
<dbReference type="InterPro" id="IPR006311">
    <property type="entry name" value="TAT_signal"/>
</dbReference>
<evidence type="ECO:0000313" key="5">
    <source>
        <dbReference type="EMBL" id="RAK61762.1"/>
    </source>
</evidence>
<dbReference type="PROSITE" id="PS51318">
    <property type="entry name" value="TAT"/>
    <property type="match status" value="1"/>
</dbReference>